<dbReference type="Gene3D" id="3.40.1170.60">
    <property type="match status" value="1"/>
</dbReference>
<evidence type="ECO:0000313" key="18">
    <source>
        <dbReference type="Proteomes" id="UP000249799"/>
    </source>
</evidence>
<keyword evidence="6 15" id="KW-0548">Nucleotidyltransferase</keyword>
<dbReference type="NCBIfam" id="NF002677">
    <property type="entry name" value="PRK02406.1"/>
    <property type="match status" value="1"/>
</dbReference>
<dbReference type="Gene3D" id="1.10.150.20">
    <property type="entry name" value="5' to 3' exonuclease, C-terminal subdomain"/>
    <property type="match status" value="1"/>
</dbReference>
<comment type="subunit">
    <text evidence="15">Monomer.</text>
</comment>
<feature type="binding site" evidence="15">
    <location>
        <position position="102"/>
    </location>
    <ligand>
        <name>Mg(2+)</name>
        <dbReference type="ChEBI" id="CHEBI:18420"/>
    </ligand>
</feature>
<dbReference type="InterPro" id="IPR036775">
    <property type="entry name" value="DNA_pol_Y-fam_lit_finger_sf"/>
</dbReference>
<dbReference type="SUPFAM" id="SSF100879">
    <property type="entry name" value="Lesion bypass DNA polymerase (Y-family), little finger domain"/>
    <property type="match status" value="1"/>
</dbReference>
<evidence type="ECO:0000256" key="4">
    <source>
        <dbReference type="ARBA" id="ARBA00022490"/>
    </source>
</evidence>
<dbReference type="GO" id="GO:0009432">
    <property type="term" value="P:SOS response"/>
    <property type="evidence" value="ECO:0007669"/>
    <property type="project" value="TreeGrafter"/>
</dbReference>
<evidence type="ECO:0000256" key="8">
    <source>
        <dbReference type="ARBA" id="ARBA00022723"/>
    </source>
</evidence>
<evidence type="ECO:0000256" key="5">
    <source>
        <dbReference type="ARBA" id="ARBA00022679"/>
    </source>
</evidence>
<dbReference type="EC" id="2.7.7.7" evidence="15"/>
<comment type="cofactor">
    <cofactor evidence="15">
        <name>Mg(2+)</name>
        <dbReference type="ChEBI" id="CHEBI:18420"/>
    </cofactor>
    <text evidence="15">Binds 2 magnesium ions per subunit.</text>
</comment>
<gene>
    <name evidence="15" type="primary">dinB</name>
    <name evidence="17" type="ORF">DN745_01825</name>
</gene>
<feature type="site" description="Substrate discrimination" evidence="15">
    <location>
        <position position="13"/>
    </location>
</feature>
<dbReference type="EMBL" id="CP030032">
    <property type="protein sequence ID" value="AWV88138.1"/>
    <property type="molecule type" value="Genomic_DNA"/>
</dbReference>
<keyword evidence="5 15" id="KW-0808">Transferase</keyword>
<evidence type="ECO:0000256" key="9">
    <source>
        <dbReference type="ARBA" id="ARBA00022763"/>
    </source>
</evidence>
<dbReference type="Gene3D" id="3.30.70.270">
    <property type="match status" value="1"/>
</dbReference>
<dbReference type="SUPFAM" id="SSF56672">
    <property type="entry name" value="DNA/RNA polymerases"/>
    <property type="match status" value="1"/>
</dbReference>
<feature type="binding site" evidence="15">
    <location>
        <position position="8"/>
    </location>
    <ligand>
        <name>Mg(2+)</name>
        <dbReference type="ChEBI" id="CHEBI:18420"/>
    </ligand>
</feature>
<dbReference type="GO" id="GO:0003887">
    <property type="term" value="F:DNA-directed DNA polymerase activity"/>
    <property type="evidence" value="ECO:0007669"/>
    <property type="project" value="UniProtKB-UniRule"/>
</dbReference>
<keyword evidence="4 15" id="KW-0963">Cytoplasm</keyword>
<comment type="function">
    <text evidence="15">Poorly processive, error-prone DNA polymerase involved in untargeted mutagenesis. Copies undamaged DNA at stalled replication forks, which arise in vivo from mismatched or misaligned primer ends. These misaligned primers can be extended by PolIV. Exhibits no 3'-5' exonuclease (proofreading) activity. May be involved in translesional synthesis, in conjunction with the beta clamp from PolIII.</text>
</comment>
<keyword evidence="11 15" id="KW-0239">DNA-directed DNA polymerase</keyword>
<name>A0A2Z4FHD8_9DELT</name>
<keyword evidence="8 15" id="KW-0479">Metal-binding</keyword>
<dbReference type="InterPro" id="IPR043502">
    <property type="entry name" value="DNA/RNA_pol_sf"/>
</dbReference>
<keyword evidence="3 15" id="KW-0515">Mutator protein</keyword>
<dbReference type="InterPro" id="IPR043128">
    <property type="entry name" value="Rev_trsase/Diguanyl_cyclase"/>
</dbReference>
<keyword evidence="9 15" id="KW-0227">DNA damage</keyword>
<keyword evidence="7 15" id="KW-0235">DNA replication</keyword>
<dbReference type="HAMAP" id="MF_01113">
    <property type="entry name" value="DNApol_IV"/>
    <property type="match status" value="1"/>
</dbReference>
<comment type="similarity">
    <text evidence="2 15">Belongs to the DNA polymerase type-Y family.</text>
</comment>
<keyword evidence="10 15" id="KW-0460">Magnesium</keyword>
<dbReference type="InterPro" id="IPR050116">
    <property type="entry name" value="DNA_polymerase-Y"/>
</dbReference>
<dbReference type="InterPro" id="IPR017961">
    <property type="entry name" value="DNA_pol_Y-fam_little_finger"/>
</dbReference>
<comment type="subcellular location">
    <subcellularLocation>
        <location evidence="1 15">Cytoplasm</location>
    </subcellularLocation>
</comment>
<dbReference type="KEGG" id="bsed:DN745_01825"/>
<dbReference type="Pfam" id="PF00817">
    <property type="entry name" value="IMS"/>
    <property type="match status" value="1"/>
</dbReference>
<accession>A0A2Z4FHD8</accession>
<dbReference type="Pfam" id="PF10391">
    <property type="entry name" value="DNA_pol_lambd_f"/>
    <property type="match status" value="1"/>
</dbReference>
<proteinExistence type="inferred from homology"/>
<evidence type="ECO:0000256" key="11">
    <source>
        <dbReference type="ARBA" id="ARBA00022932"/>
    </source>
</evidence>
<dbReference type="RefSeq" id="WP_111331616.1">
    <property type="nucleotide sequence ID" value="NZ_CP030032.1"/>
</dbReference>
<evidence type="ECO:0000256" key="12">
    <source>
        <dbReference type="ARBA" id="ARBA00023125"/>
    </source>
</evidence>
<evidence type="ECO:0000256" key="6">
    <source>
        <dbReference type="ARBA" id="ARBA00022695"/>
    </source>
</evidence>
<feature type="active site" evidence="15">
    <location>
        <position position="103"/>
    </location>
</feature>
<dbReference type="PANTHER" id="PTHR11076">
    <property type="entry name" value="DNA REPAIR POLYMERASE UMUC / TRANSFERASE FAMILY MEMBER"/>
    <property type="match status" value="1"/>
</dbReference>
<dbReference type="GO" id="GO:0006261">
    <property type="term" value="P:DNA-templated DNA replication"/>
    <property type="evidence" value="ECO:0007669"/>
    <property type="project" value="UniProtKB-UniRule"/>
</dbReference>
<dbReference type="GO" id="GO:0003684">
    <property type="term" value="F:damaged DNA binding"/>
    <property type="evidence" value="ECO:0007669"/>
    <property type="project" value="InterPro"/>
</dbReference>
<keyword evidence="12 15" id="KW-0238">DNA-binding</keyword>
<feature type="compositionally biased region" description="Polar residues" evidence="16">
    <location>
        <begin position="405"/>
        <end position="414"/>
    </location>
</feature>
<dbReference type="AlphaFoldDB" id="A0A2Z4FHD8"/>
<sequence>MRLIFHVDMDAFFASVEQRDNPALRGRPVIIGGGLKRGVVAAASYEVRKFGVRSAMPMAKALRQCPEAVVIPPNIEKYRAVSADIMEVFADYSPLVEPLSFDEAFLDMTGSEAIFGPPVETAQAIKRDVFDVTDGLTCSVGIGANKFMAKLASPMQKPDGVSFIRPGTELDLLGPMPVRKMWGVGEKTAQKLYSQKILTFEDLRQADAHRLAHLLGKSRAYKLKQLAAGQDDRPVVADRERKSIGSETTLMVDIQGREQVEKFLREQCEEVAKALRKRDVRARSARVKLRYSENFQLRTRQGALPRACDDARTLFETTRHLLNSLDLDRPIRLVGAAGFDLAKPEDSVQLGLFAPRPSAAPKTDVAKEATLEKTMDAIRDKFGDKIGRASVEKGPAQSLFGEHLGNSSGQKPGE</sequence>
<comment type="catalytic activity">
    <reaction evidence="14 15">
        <text>DNA(n) + a 2'-deoxyribonucleoside 5'-triphosphate = DNA(n+1) + diphosphate</text>
        <dbReference type="Rhea" id="RHEA:22508"/>
        <dbReference type="Rhea" id="RHEA-COMP:17339"/>
        <dbReference type="Rhea" id="RHEA-COMP:17340"/>
        <dbReference type="ChEBI" id="CHEBI:33019"/>
        <dbReference type="ChEBI" id="CHEBI:61560"/>
        <dbReference type="ChEBI" id="CHEBI:173112"/>
        <dbReference type="EC" id="2.7.7.7"/>
    </reaction>
</comment>
<evidence type="ECO:0000256" key="15">
    <source>
        <dbReference type="HAMAP-Rule" id="MF_01113"/>
    </source>
</evidence>
<evidence type="ECO:0000256" key="14">
    <source>
        <dbReference type="ARBA" id="ARBA00049244"/>
    </source>
</evidence>
<evidence type="ECO:0000256" key="13">
    <source>
        <dbReference type="ARBA" id="ARBA00023204"/>
    </source>
</evidence>
<dbReference type="PANTHER" id="PTHR11076:SF33">
    <property type="entry name" value="DNA POLYMERASE KAPPA"/>
    <property type="match status" value="1"/>
</dbReference>
<evidence type="ECO:0000256" key="3">
    <source>
        <dbReference type="ARBA" id="ARBA00022457"/>
    </source>
</evidence>
<dbReference type="CDD" id="cd03586">
    <property type="entry name" value="PolY_Pol_IV_kappa"/>
    <property type="match status" value="1"/>
</dbReference>
<dbReference type="FunFam" id="3.40.1170.60:FF:000001">
    <property type="entry name" value="DNA polymerase IV"/>
    <property type="match status" value="1"/>
</dbReference>
<evidence type="ECO:0000256" key="16">
    <source>
        <dbReference type="SAM" id="MobiDB-lite"/>
    </source>
</evidence>
<keyword evidence="13 15" id="KW-0234">DNA repair</keyword>
<dbReference type="InterPro" id="IPR022880">
    <property type="entry name" value="DNApol_IV"/>
</dbReference>
<feature type="region of interest" description="Disordered" evidence="16">
    <location>
        <begin position="393"/>
        <end position="414"/>
    </location>
</feature>
<dbReference type="InterPro" id="IPR018944">
    <property type="entry name" value="DNA_pol_lambd_fingers_domain"/>
</dbReference>
<dbReference type="Pfam" id="PF11799">
    <property type="entry name" value="IMS_C"/>
    <property type="match status" value="1"/>
</dbReference>
<dbReference type="PROSITE" id="PS50173">
    <property type="entry name" value="UMUC"/>
    <property type="match status" value="1"/>
</dbReference>
<evidence type="ECO:0000256" key="1">
    <source>
        <dbReference type="ARBA" id="ARBA00004496"/>
    </source>
</evidence>
<dbReference type="OrthoDB" id="9808813at2"/>
<dbReference type="GO" id="GO:0000287">
    <property type="term" value="F:magnesium ion binding"/>
    <property type="evidence" value="ECO:0007669"/>
    <property type="project" value="UniProtKB-UniRule"/>
</dbReference>
<dbReference type="GO" id="GO:0006281">
    <property type="term" value="P:DNA repair"/>
    <property type="evidence" value="ECO:0007669"/>
    <property type="project" value="UniProtKB-UniRule"/>
</dbReference>
<evidence type="ECO:0000256" key="10">
    <source>
        <dbReference type="ARBA" id="ARBA00022842"/>
    </source>
</evidence>
<evidence type="ECO:0000256" key="2">
    <source>
        <dbReference type="ARBA" id="ARBA00010945"/>
    </source>
</evidence>
<protein>
    <recommendedName>
        <fullName evidence="15">DNA polymerase IV</fullName>
        <shortName evidence="15">Pol IV</shortName>
        <ecNumber evidence="15">2.7.7.7</ecNumber>
    </recommendedName>
</protein>
<evidence type="ECO:0000256" key="7">
    <source>
        <dbReference type="ARBA" id="ARBA00022705"/>
    </source>
</evidence>
<reference evidence="17 18" key="1">
    <citation type="submission" date="2018-06" db="EMBL/GenBank/DDBJ databases">
        <title>Lujinxingia sediminis gen. nov. sp. nov., a new facultative anaerobic member of the class Deltaproteobacteria, and proposal of Lujinxingaceae fam. nov.</title>
        <authorList>
            <person name="Guo L.-Y."/>
            <person name="Li C.-M."/>
            <person name="Wang S."/>
            <person name="Du Z.-J."/>
        </authorList>
    </citation>
    <scope>NUCLEOTIDE SEQUENCE [LARGE SCALE GENOMIC DNA]</scope>
    <source>
        <strain evidence="17 18">FA350</strain>
    </source>
</reference>
<evidence type="ECO:0000313" key="17">
    <source>
        <dbReference type="EMBL" id="AWV88138.1"/>
    </source>
</evidence>
<dbReference type="Proteomes" id="UP000249799">
    <property type="component" value="Chromosome"/>
</dbReference>
<dbReference type="GO" id="GO:0005829">
    <property type="term" value="C:cytosol"/>
    <property type="evidence" value="ECO:0007669"/>
    <property type="project" value="TreeGrafter"/>
</dbReference>
<dbReference type="GO" id="GO:0042276">
    <property type="term" value="P:error-prone translesion synthesis"/>
    <property type="evidence" value="ECO:0007669"/>
    <property type="project" value="TreeGrafter"/>
</dbReference>
<organism evidence="17 18">
    <name type="scientific">Bradymonas sediminis</name>
    <dbReference type="NCBI Taxonomy" id="1548548"/>
    <lineage>
        <taxon>Bacteria</taxon>
        <taxon>Deltaproteobacteria</taxon>
        <taxon>Bradymonadales</taxon>
        <taxon>Bradymonadaceae</taxon>
        <taxon>Bradymonas</taxon>
    </lineage>
</organism>
<keyword evidence="18" id="KW-1185">Reference proteome</keyword>
<dbReference type="Gene3D" id="3.30.1490.100">
    <property type="entry name" value="DNA polymerase, Y-family, little finger domain"/>
    <property type="match status" value="1"/>
</dbReference>
<dbReference type="InterPro" id="IPR001126">
    <property type="entry name" value="UmuC"/>
</dbReference>